<feature type="compositionally biased region" description="Basic residues" evidence="1">
    <location>
        <begin position="1"/>
        <end position="13"/>
    </location>
</feature>
<feature type="compositionally biased region" description="Basic and acidic residues" evidence="1">
    <location>
        <begin position="14"/>
        <end position="29"/>
    </location>
</feature>
<proteinExistence type="predicted"/>
<dbReference type="EMBL" id="JACXVP010000008">
    <property type="protein sequence ID" value="KAG5593033.1"/>
    <property type="molecule type" value="Genomic_DNA"/>
</dbReference>
<name>A0A9J5XXW0_SOLCO</name>
<evidence type="ECO:0000256" key="1">
    <source>
        <dbReference type="SAM" id="MobiDB-lite"/>
    </source>
</evidence>
<gene>
    <name evidence="2" type="ORF">H5410_043547</name>
</gene>
<sequence length="122" mass="14658">MINQSFRKRKSKKEVHALSESKDDENPKERGRKVVPPINRPTLPMNVYSDRKMFVAVFAEFFSDEVNIHLMIFELTIFPQDMRHYYGSTVSIRSRWDMLAITMIQQSWRFISLHNNKMTWFI</sequence>
<accession>A0A9J5XXW0</accession>
<feature type="region of interest" description="Disordered" evidence="1">
    <location>
        <begin position="1"/>
        <end position="38"/>
    </location>
</feature>
<reference evidence="2 3" key="1">
    <citation type="submission" date="2020-09" db="EMBL/GenBank/DDBJ databases">
        <title>De no assembly of potato wild relative species, Solanum commersonii.</title>
        <authorList>
            <person name="Cho K."/>
        </authorList>
    </citation>
    <scope>NUCLEOTIDE SEQUENCE [LARGE SCALE GENOMIC DNA]</scope>
    <source>
        <strain evidence="2">LZ3.2</strain>
        <tissue evidence="2">Leaf</tissue>
    </source>
</reference>
<protein>
    <submittedName>
        <fullName evidence="2">Uncharacterized protein</fullName>
    </submittedName>
</protein>
<evidence type="ECO:0000313" key="3">
    <source>
        <dbReference type="Proteomes" id="UP000824120"/>
    </source>
</evidence>
<evidence type="ECO:0000313" key="2">
    <source>
        <dbReference type="EMBL" id="KAG5593033.1"/>
    </source>
</evidence>
<organism evidence="2 3">
    <name type="scientific">Solanum commersonii</name>
    <name type="common">Commerson's wild potato</name>
    <name type="synonym">Commerson's nightshade</name>
    <dbReference type="NCBI Taxonomy" id="4109"/>
    <lineage>
        <taxon>Eukaryota</taxon>
        <taxon>Viridiplantae</taxon>
        <taxon>Streptophyta</taxon>
        <taxon>Embryophyta</taxon>
        <taxon>Tracheophyta</taxon>
        <taxon>Spermatophyta</taxon>
        <taxon>Magnoliopsida</taxon>
        <taxon>eudicotyledons</taxon>
        <taxon>Gunneridae</taxon>
        <taxon>Pentapetalae</taxon>
        <taxon>asterids</taxon>
        <taxon>lamiids</taxon>
        <taxon>Solanales</taxon>
        <taxon>Solanaceae</taxon>
        <taxon>Solanoideae</taxon>
        <taxon>Solaneae</taxon>
        <taxon>Solanum</taxon>
    </lineage>
</organism>
<dbReference type="AlphaFoldDB" id="A0A9J5XXW0"/>
<dbReference type="Proteomes" id="UP000824120">
    <property type="component" value="Chromosome 8"/>
</dbReference>
<comment type="caution">
    <text evidence="2">The sequence shown here is derived from an EMBL/GenBank/DDBJ whole genome shotgun (WGS) entry which is preliminary data.</text>
</comment>
<keyword evidence="3" id="KW-1185">Reference proteome</keyword>